<accession>A0A3A6QS18</accession>
<evidence type="ECO:0000313" key="2">
    <source>
        <dbReference type="EMBL" id="RJX75720.1"/>
    </source>
</evidence>
<proteinExistence type="predicted"/>
<sequence>MVQINRLFSQTYPKPSDSIDHQTINFFFKHKVLVIVGEPGLGKTTSFLQASKDEPSALFIPIGEFLSCSNPSQYKEKVLYLDGLDEQRSKHRGRGVMDALVAQIKQAEASKIRIACRTAEWHSEQDLKALEYSISDSQIVQLTLQPLTEKDWPKLIEGEDIHDFIEGATAHDLQVFLNNPGDFMLLYQFYKDMGEWPSTRAELMDGACRSLLKELNDEHNEALDEQLNDLTLQKSSEYLASIMMLSNIEGISTNRKAARKNFPSIHELDGDLFSLRVASRRRLFLPLENERITPRHRKIAEYLTAKYLARRIREGLSLRRLMTLLTGFDGKTAPDLRGVYAWLVTLLAGSAEKVIHHDPYGAIIYGDTYSWTPHTKVVAINALKKLSLLDPWFRQGDYSVKELGGLAEQSNVSSFIEHITNDDGNSHFLTVLFGALESSKGINSPELEQILINYVENEKNPDHLREDALQAICGVSLNLDKTYLNILQKIDEKEIKDEKQYLLGALLEYLYPTVVTPRNITKYLVEPCSGFIGSYYMLLVYRLVEKTPSSCLKALAKSAIKWKETSQISQRQFDFLNSLTLRLLSEFYESAKIEDIYSWLGINTGEYSKNTFDHSDKDKLRVLLNSNEKKLFEVFLHHIDVSTEKNSSAYSFMWRFDDLTANSLSEQVFIEEAYQYVISTGNEHKRKIVFEIFCIIYFNRGLSNFSFTLEDIEKISLQHKSLKETLVNQNYCDLKHQEWRLEDAQRKSKLLEKNQRRLEENKKEIVKLSSEIKKGDEVELLQHYAKVWLGQYSDVDRKAAPIKRLSDEVGSENIPVLYEGFSSVIYKDVFNSIKDIAESHVDGRVYYRASLLLAAISIISEIKGKKSLLLLPDNIIILIFSYQLTRPTEYSINWFNWLKDKKFNLYQLVVDKFWRIQLDKKATSLSGLYSFRGDEDIFLAAITIIPNLLRDYSNIHPKLLMTMLENIVGNVKPKILISLVEYSLKKRHLRRNFTRAMWLSVGFMCDRASYVKGLSDELARNTDSKWYVKKLLFSDVFSRCDNGLYTRSAGYRKDVVILLAQHFDNIIEEFSEGFRAIGEHDETETARQIRSLIRTFSDDTSNEATLCLESLKLHKKLEQWQSEINYATAEHIRKAREARFSYPSTHSVVSTLANSEPANTSDLKALIIDILNELKSEIRNSNTDIYKWFWNKETDGKASSQHINENASRDVLLELLRAKLKHLDIVAEPEAMYVDEKRADIAIYYKHMKLPIEIKRDDHSKIWSAAEKQLEKQYARDPASEGNGIYLLFWFDGKGMAKPPKGIEKPKNAKDLKKAVDLVIPERSLGLIESIVIDVSVPEEKRSKH</sequence>
<gene>
    <name evidence="2" type="ORF">DZ860_03325</name>
</gene>
<reference evidence="2 3" key="1">
    <citation type="submission" date="2018-08" db="EMBL/GenBank/DDBJ databases">
        <title>Vibrio isolated from the Eastern China Marginal Seas.</title>
        <authorList>
            <person name="Li Y."/>
        </authorList>
    </citation>
    <scope>NUCLEOTIDE SEQUENCE [LARGE SCALE GENOMIC DNA]</scope>
    <source>
        <strain evidence="2 3">BEI233</strain>
    </source>
</reference>
<organism evidence="2 3">
    <name type="scientific">Vibrio sinensis</name>
    <dbReference type="NCBI Taxonomy" id="2302434"/>
    <lineage>
        <taxon>Bacteria</taxon>
        <taxon>Pseudomonadati</taxon>
        <taxon>Pseudomonadota</taxon>
        <taxon>Gammaproteobacteria</taxon>
        <taxon>Vibrionales</taxon>
        <taxon>Vibrionaceae</taxon>
        <taxon>Vibrio</taxon>
    </lineage>
</organism>
<evidence type="ECO:0000256" key="1">
    <source>
        <dbReference type="SAM" id="Coils"/>
    </source>
</evidence>
<protein>
    <submittedName>
        <fullName evidence="2">Uncharacterized protein</fullName>
    </submittedName>
</protein>
<keyword evidence="1" id="KW-0175">Coiled coil</keyword>
<name>A0A3A6QS18_9VIBR</name>
<dbReference type="OrthoDB" id="9004810at2"/>
<dbReference type="RefSeq" id="WP_120029470.1">
    <property type="nucleotide sequence ID" value="NZ_QVMU01000001.1"/>
</dbReference>
<comment type="caution">
    <text evidence="2">The sequence shown here is derived from an EMBL/GenBank/DDBJ whole genome shotgun (WGS) entry which is preliminary data.</text>
</comment>
<feature type="coiled-coil region" evidence="1">
    <location>
        <begin position="734"/>
        <end position="771"/>
    </location>
</feature>
<keyword evidence="3" id="KW-1185">Reference proteome</keyword>
<evidence type="ECO:0000313" key="3">
    <source>
        <dbReference type="Proteomes" id="UP000273252"/>
    </source>
</evidence>
<dbReference type="EMBL" id="QVMU01000001">
    <property type="protein sequence ID" value="RJX75720.1"/>
    <property type="molecule type" value="Genomic_DNA"/>
</dbReference>
<dbReference type="Proteomes" id="UP000273252">
    <property type="component" value="Unassembled WGS sequence"/>
</dbReference>